<evidence type="ECO:0000256" key="1">
    <source>
        <dbReference type="SAM" id="MobiDB-lite"/>
    </source>
</evidence>
<dbReference type="Gramene" id="Zm00001eb378350_T001">
    <property type="protein sequence ID" value="Zm00001eb378350_P001"/>
    <property type="gene ID" value="Zm00001eb378350"/>
</dbReference>
<proteinExistence type="predicted"/>
<keyword evidence="3" id="KW-1185">Reference proteome</keyword>
<accession>A0A804UIZ5</accession>
<dbReference type="AlphaFoldDB" id="A0A804UIZ5"/>
<feature type="region of interest" description="Disordered" evidence="1">
    <location>
        <begin position="144"/>
        <end position="182"/>
    </location>
</feature>
<reference evidence="2" key="3">
    <citation type="submission" date="2021-05" db="UniProtKB">
        <authorList>
            <consortium name="EnsemblPlants"/>
        </authorList>
    </citation>
    <scope>IDENTIFICATION</scope>
    <source>
        <strain evidence="2">cv. B73</strain>
    </source>
</reference>
<reference evidence="3" key="1">
    <citation type="journal article" date="2009" name="Science">
        <title>The B73 maize genome: complexity, diversity, and dynamics.</title>
        <authorList>
            <person name="Schnable P.S."/>
            <person name="Ware D."/>
            <person name="Fulton R.S."/>
            <person name="Stein J.C."/>
            <person name="Wei F."/>
            <person name="Pasternak S."/>
            <person name="Liang C."/>
            <person name="Zhang J."/>
            <person name="Fulton L."/>
            <person name="Graves T.A."/>
            <person name="Minx P."/>
            <person name="Reily A.D."/>
            <person name="Courtney L."/>
            <person name="Kruchowski S.S."/>
            <person name="Tomlinson C."/>
            <person name="Strong C."/>
            <person name="Delehaunty K."/>
            <person name="Fronick C."/>
            <person name="Courtney B."/>
            <person name="Rock S.M."/>
            <person name="Belter E."/>
            <person name="Du F."/>
            <person name="Kim K."/>
            <person name="Abbott R.M."/>
            <person name="Cotton M."/>
            <person name="Levy A."/>
            <person name="Marchetto P."/>
            <person name="Ochoa K."/>
            <person name="Jackson S.M."/>
            <person name="Gillam B."/>
            <person name="Chen W."/>
            <person name="Yan L."/>
            <person name="Higginbotham J."/>
            <person name="Cardenas M."/>
            <person name="Waligorski J."/>
            <person name="Applebaum E."/>
            <person name="Phelps L."/>
            <person name="Falcone J."/>
            <person name="Kanchi K."/>
            <person name="Thane T."/>
            <person name="Scimone A."/>
            <person name="Thane N."/>
            <person name="Henke J."/>
            <person name="Wang T."/>
            <person name="Ruppert J."/>
            <person name="Shah N."/>
            <person name="Rotter K."/>
            <person name="Hodges J."/>
            <person name="Ingenthron E."/>
            <person name="Cordes M."/>
            <person name="Kohlberg S."/>
            <person name="Sgro J."/>
            <person name="Delgado B."/>
            <person name="Mead K."/>
            <person name="Chinwalla A."/>
            <person name="Leonard S."/>
            <person name="Crouse K."/>
            <person name="Collura K."/>
            <person name="Kudrna D."/>
            <person name="Currie J."/>
            <person name="He R."/>
            <person name="Angelova A."/>
            <person name="Rajasekar S."/>
            <person name="Mueller T."/>
            <person name="Lomeli R."/>
            <person name="Scara G."/>
            <person name="Ko A."/>
            <person name="Delaney K."/>
            <person name="Wissotski M."/>
            <person name="Lopez G."/>
            <person name="Campos D."/>
            <person name="Braidotti M."/>
            <person name="Ashley E."/>
            <person name="Golser W."/>
            <person name="Kim H."/>
            <person name="Lee S."/>
            <person name="Lin J."/>
            <person name="Dujmic Z."/>
            <person name="Kim W."/>
            <person name="Talag J."/>
            <person name="Zuccolo A."/>
            <person name="Fan C."/>
            <person name="Sebastian A."/>
            <person name="Kramer M."/>
            <person name="Spiegel L."/>
            <person name="Nascimento L."/>
            <person name="Zutavern T."/>
            <person name="Miller B."/>
            <person name="Ambroise C."/>
            <person name="Muller S."/>
            <person name="Spooner W."/>
            <person name="Narechania A."/>
            <person name="Ren L."/>
            <person name="Wei S."/>
            <person name="Kumari S."/>
            <person name="Faga B."/>
            <person name="Levy M.J."/>
            <person name="McMahan L."/>
            <person name="Van Buren P."/>
            <person name="Vaughn M.W."/>
            <person name="Ying K."/>
            <person name="Yeh C.-T."/>
            <person name="Emrich S.J."/>
            <person name="Jia Y."/>
            <person name="Kalyanaraman A."/>
            <person name="Hsia A.-P."/>
            <person name="Barbazuk W.B."/>
            <person name="Baucom R.S."/>
            <person name="Brutnell T.P."/>
            <person name="Carpita N.C."/>
            <person name="Chaparro C."/>
            <person name="Chia J.-M."/>
            <person name="Deragon J.-M."/>
            <person name="Estill J.C."/>
            <person name="Fu Y."/>
            <person name="Jeddeloh J.A."/>
            <person name="Han Y."/>
            <person name="Lee H."/>
            <person name="Li P."/>
            <person name="Lisch D.R."/>
            <person name="Liu S."/>
            <person name="Liu Z."/>
            <person name="Nagel D.H."/>
            <person name="McCann M.C."/>
            <person name="SanMiguel P."/>
            <person name="Myers A.M."/>
            <person name="Nettleton D."/>
            <person name="Nguyen J."/>
            <person name="Penning B.W."/>
            <person name="Ponnala L."/>
            <person name="Schneider K.L."/>
            <person name="Schwartz D.C."/>
            <person name="Sharma A."/>
            <person name="Soderlund C."/>
            <person name="Springer N.M."/>
            <person name="Sun Q."/>
            <person name="Wang H."/>
            <person name="Waterman M."/>
            <person name="Westerman R."/>
            <person name="Wolfgruber T.K."/>
            <person name="Yang L."/>
            <person name="Yu Y."/>
            <person name="Zhang L."/>
            <person name="Zhou S."/>
            <person name="Zhu Q."/>
            <person name="Bennetzen J.L."/>
            <person name="Dawe R.K."/>
            <person name="Jiang J."/>
            <person name="Jiang N."/>
            <person name="Presting G.G."/>
            <person name="Wessler S.R."/>
            <person name="Aluru S."/>
            <person name="Martienssen R.A."/>
            <person name="Clifton S.W."/>
            <person name="McCombie W.R."/>
            <person name="Wing R.A."/>
            <person name="Wilson R.K."/>
        </authorList>
    </citation>
    <scope>NUCLEOTIDE SEQUENCE [LARGE SCALE GENOMIC DNA]</scope>
    <source>
        <strain evidence="3">cv. B73</strain>
    </source>
</reference>
<dbReference type="InParanoid" id="A0A804UIZ5"/>
<evidence type="ECO:0000313" key="2">
    <source>
        <dbReference type="EnsemblPlants" id="Zm00001eb378350_P001"/>
    </source>
</evidence>
<feature type="region of interest" description="Disordered" evidence="1">
    <location>
        <begin position="69"/>
        <end position="128"/>
    </location>
</feature>
<feature type="compositionally biased region" description="Low complexity" evidence="1">
    <location>
        <begin position="153"/>
        <end position="180"/>
    </location>
</feature>
<dbReference type="EnsemblPlants" id="Zm00001eb378350_T001">
    <property type="protein sequence ID" value="Zm00001eb378350_P001"/>
    <property type="gene ID" value="Zm00001eb378350"/>
</dbReference>
<feature type="compositionally biased region" description="Polar residues" evidence="1">
    <location>
        <begin position="110"/>
        <end position="119"/>
    </location>
</feature>
<name>A0A804UIZ5_MAIZE</name>
<organism evidence="2 3">
    <name type="scientific">Zea mays</name>
    <name type="common">Maize</name>
    <dbReference type="NCBI Taxonomy" id="4577"/>
    <lineage>
        <taxon>Eukaryota</taxon>
        <taxon>Viridiplantae</taxon>
        <taxon>Streptophyta</taxon>
        <taxon>Embryophyta</taxon>
        <taxon>Tracheophyta</taxon>
        <taxon>Spermatophyta</taxon>
        <taxon>Magnoliopsida</taxon>
        <taxon>Liliopsida</taxon>
        <taxon>Poales</taxon>
        <taxon>Poaceae</taxon>
        <taxon>PACMAD clade</taxon>
        <taxon>Panicoideae</taxon>
        <taxon>Andropogonodae</taxon>
        <taxon>Andropogoneae</taxon>
        <taxon>Tripsacinae</taxon>
        <taxon>Zea</taxon>
    </lineage>
</organism>
<dbReference type="Proteomes" id="UP000007305">
    <property type="component" value="Chromosome 9"/>
</dbReference>
<protein>
    <submittedName>
        <fullName evidence="2">Uncharacterized protein</fullName>
    </submittedName>
</protein>
<evidence type="ECO:0000313" key="3">
    <source>
        <dbReference type="Proteomes" id="UP000007305"/>
    </source>
</evidence>
<feature type="compositionally biased region" description="Basic and acidic residues" evidence="1">
    <location>
        <begin position="69"/>
        <end position="100"/>
    </location>
</feature>
<sequence length="231" mass="25102">MSMKNRAPYRYGVVLRKECLEDKTSMAETCFDGGKERTNDTWGPLLLVSPPHSTQKKNQSFLVIENARKTRQEAKRSNKCREQGEKILEYGRRGQGERTHRPTTAKEAASQATPRQAQWSRPPSQSASAFAAFRNPALTAISAWPSPSPSAPPAAAAAPAAARSSTATAAADDRAAIPPARESARTFRNRRLLLLPPKPPPFRQQRSRAGQEVLGSGCCGLTSQLAPAQVL</sequence>
<reference evidence="2" key="2">
    <citation type="submission" date="2019-07" db="EMBL/GenBank/DDBJ databases">
        <authorList>
            <person name="Seetharam A."/>
            <person name="Woodhouse M."/>
            <person name="Cannon E."/>
        </authorList>
    </citation>
    <scope>NUCLEOTIDE SEQUENCE [LARGE SCALE GENOMIC DNA]</scope>
    <source>
        <strain evidence="2">cv. B73</strain>
    </source>
</reference>